<keyword evidence="8" id="KW-1185">Reference proteome</keyword>
<proteinExistence type="inferred from homology"/>
<protein>
    <recommendedName>
        <fullName evidence="6">Solute-binding protein family 5 domain-containing protein</fullName>
    </recommendedName>
</protein>
<dbReference type="Pfam" id="PF00496">
    <property type="entry name" value="SBP_bac_5"/>
    <property type="match status" value="1"/>
</dbReference>
<dbReference type="InterPro" id="IPR030678">
    <property type="entry name" value="Peptide/Ni-bd"/>
</dbReference>
<evidence type="ECO:0000313" key="8">
    <source>
        <dbReference type="Proteomes" id="UP000746471"/>
    </source>
</evidence>
<evidence type="ECO:0000256" key="5">
    <source>
        <dbReference type="SAM" id="SignalP"/>
    </source>
</evidence>
<feature type="signal peptide" evidence="5">
    <location>
        <begin position="1"/>
        <end position="22"/>
    </location>
</feature>
<dbReference type="SUPFAM" id="SSF53850">
    <property type="entry name" value="Periplasmic binding protein-like II"/>
    <property type="match status" value="1"/>
</dbReference>
<gene>
    <name evidence="7" type="ORF">KHM83_01670</name>
</gene>
<keyword evidence="2" id="KW-0813">Transport</keyword>
<dbReference type="Gene3D" id="3.90.76.10">
    <property type="entry name" value="Dipeptide-binding Protein, Domain 1"/>
    <property type="match status" value="1"/>
</dbReference>
<name>A0ABS5PJR8_9FIRM</name>
<evidence type="ECO:0000259" key="6">
    <source>
        <dbReference type="Pfam" id="PF00496"/>
    </source>
</evidence>
<dbReference type="InterPro" id="IPR000914">
    <property type="entry name" value="SBP_5_dom"/>
</dbReference>
<feature type="region of interest" description="Disordered" evidence="4">
    <location>
        <begin position="25"/>
        <end position="46"/>
    </location>
</feature>
<dbReference type="Proteomes" id="UP000746471">
    <property type="component" value="Unassembled WGS sequence"/>
</dbReference>
<accession>A0ABS5PJR8</accession>
<dbReference type="InterPro" id="IPR039424">
    <property type="entry name" value="SBP_5"/>
</dbReference>
<evidence type="ECO:0000256" key="2">
    <source>
        <dbReference type="ARBA" id="ARBA00022448"/>
    </source>
</evidence>
<feature type="compositionally biased region" description="Low complexity" evidence="4">
    <location>
        <begin position="31"/>
        <end position="46"/>
    </location>
</feature>
<dbReference type="CDD" id="cd00995">
    <property type="entry name" value="PBP2_NikA_DppA_OppA_like"/>
    <property type="match status" value="1"/>
</dbReference>
<organism evidence="7 8">
    <name type="scientific">Fusibacter paucivorans</name>
    <dbReference type="NCBI Taxonomy" id="76009"/>
    <lineage>
        <taxon>Bacteria</taxon>
        <taxon>Bacillati</taxon>
        <taxon>Bacillota</taxon>
        <taxon>Clostridia</taxon>
        <taxon>Eubacteriales</taxon>
        <taxon>Eubacteriales Family XII. Incertae Sedis</taxon>
        <taxon>Fusibacter</taxon>
    </lineage>
</organism>
<comment type="caution">
    <text evidence="7">The sequence shown here is derived from an EMBL/GenBank/DDBJ whole genome shotgun (WGS) entry which is preliminary data.</text>
</comment>
<evidence type="ECO:0000256" key="4">
    <source>
        <dbReference type="SAM" id="MobiDB-lite"/>
    </source>
</evidence>
<dbReference type="PANTHER" id="PTHR30290">
    <property type="entry name" value="PERIPLASMIC BINDING COMPONENT OF ABC TRANSPORTER"/>
    <property type="match status" value="1"/>
</dbReference>
<keyword evidence="3 5" id="KW-0732">Signal</keyword>
<dbReference type="EMBL" id="JAHBCL010000002">
    <property type="protein sequence ID" value="MBS7525380.1"/>
    <property type="molecule type" value="Genomic_DNA"/>
</dbReference>
<dbReference type="Gene3D" id="3.40.190.10">
    <property type="entry name" value="Periplasmic binding protein-like II"/>
    <property type="match status" value="1"/>
</dbReference>
<dbReference type="PIRSF" id="PIRSF002741">
    <property type="entry name" value="MppA"/>
    <property type="match status" value="1"/>
</dbReference>
<dbReference type="PANTHER" id="PTHR30290:SF9">
    <property type="entry name" value="OLIGOPEPTIDE-BINDING PROTEIN APPA"/>
    <property type="match status" value="1"/>
</dbReference>
<feature type="domain" description="Solute-binding protein family 5" evidence="6">
    <location>
        <begin position="99"/>
        <end position="428"/>
    </location>
</feature>
<comment type="similarity">
    <text evidence="1">Belongs to the bacterial solute-binding protein 5 family.</text>
</comment>
<reference evidence="7 8" key="1">
    <citation type="submission" date="2021-05" db="EMBL/GenBank/DDBJ databases">
        <title>Fusibacter ferrireducens sp. nov., an anaerobic, sulfur- and Fe-reducing bacterium isolated from the mangrove sediment.</title>
        <authorList>
            <person name="Qiu D."/>
        </authorList>
    </citation>
    <scope>NUCLEOTIDE SEQUENCE [LARGE SCALE GENOMIC DNA]</scope>
    <source>
        <strain evidence="7 8">DSM 12116</strain>
    </source>
</reference>
<dbReference type="PROSITE" id="PS51257">
    <property type="entry name" value="PROKAR_LIPOPROTEIN"/>
    <property type="match status" value="1"/>
</dbReference>
<sequence length="523" mass="57624">MKRNLMLMLMISVLLVALTACGGSSSEPAGEAQSNESSNTAASSGGEAAGAVKDSIVLAVQSDVTTLHPSDTSTTPEMDITDQIYDKLMDIAHDGSGFYVPRIAESYEISEDGLVYTFHLREDATFHDGTPVTAEDVKFSAELYQASKFQGSLVDGLSSIEVIDPYTIAFKTDEMYSPFLENVISIKIASKAYHDSVDEMTFANNPIGSGPYQFVSHDAGSKIVLKGYEGYYEGAPAIKDVTYKVLTDDTTVAIALQTGEIDFSDITESNYANLEGVDGIVIEQVPMSRFGFISMNYDKAPYNDVKFRQAVSYAIDREKLINLAMDGLGIVNSNILSPLRFGYSEDQPEYTYDPEKAKQLLAEAGITTPYDLGVMYIAESYSTQAQVIQSDLAEVGLNVTLEILEFNAYIDKLMNGECGITMLSMSLEGSTQQYAMAFQSQFIGAANNVRYSNPEIDKLFDEAAKEVDPVKRFDLYNAIFTKVQEDAVYVVLYNSIGLYAHSDELTCHPFVLEGRYRIYDFTW</sequence>
<evidence type="ECO:0000313" key="7">
    <source>
        <dbReference type="EMBL" id="MBS7525380.1"/>
    </source>
</evidence>
<evidence type="ECO:0000256" key="3">
    <source>
        <dbReference type="ARBA" id="ARBA00022729"/>
    </source>
</evidence>
<dbReference type="Gene3D" id="3.10.105.10">
    <property type="entry name" value="Dipeptide-binding Protein, Domain 3"/>
    <property type="match status" value="1"/>
</dbReference>
<evidence type="ECO:0000256" key="1">
    <source>
        <dbReference type="ARBA" id="ARBA00005695"/>
    </source>
</evidence>
<dbReference type="RefSeq" id="WP_213235162.1">
    <property type="nucleotide sequence ID" value="NZ_JAHBCL010000002.1"/>
</dbReference>
<feature type="chain" id="PRO_5045324261" description="Solute-binding protein family 5 domain-containing protein" evidence="5">
    <location>
        <begin position="23"/>
        <end position="523"/>
    </location>
</feature>